<feature type="domain" description="Phage shock protein PspC N-terminal" evidence="7">
    <location>
        <begin position="6"/>
        <end position="62"/>
    </location>
</feature>
<dbReference type="InterPro" id="IPR052027">
    <property type="entry name" value="PspC"/>
</dbReference>
<dbReference type="Pfam" id="PF04024">
    <property type="entry name" value="PspC"/>
    <property type="match status" value="1"/>
</dbReference>
<dbReference type="EMBL" id="RXGA01000001">
    <property type="protein sequence ID" value="RWX74331.1"/>
    <property type="molecule type" value="Genomic_DNA"/>
</dbReference>
<keyword evidence="2" id="KW-1003">Cell membrane</keyword>
<proteinExistence type="predicted"/>
<evidence type="ECO:0000313" key="8">
    <source>
        <dbReference type="EMBL" id="RWX74331.1"/>
    </source>
</evidence>
<organism evidence="8 9">
    <name type="scientific">Methanosuratincola subterraneus</name>
    <dbReference type="NCBI Taxonomy" id="2593994"/>
    <lineage>
        <taxon>Archaea</taxon>
        <taxon>Thermoproteota</taxon>
        <taxon>Methanosuratincolia</taxon>
        <taxon>Candidatus Methanomethylicales</taxon>
        <taxon>Candidatus Methanomethylicaceae</taxon>
        <taxon>Candidatus Methanosuratincola (ex Vanwonterghem et al. 2016)</taxon>
    </lineage>
</organism>
<gene>
    <name evidence="8" type="ORF">Metus_0356</name>
</gene>
<feature type="transmembrane region" description="Helical" evidence="6">
    <location>
        <begin position="37"/>
        <end position="60"/>
    </location>
</feature>
<evidence type="ECO:0000259" key="7">
    <source>
        <dbReference type="Pfam" id="PF04024"/>
    </source>
</evidence>
<protein>
    <recommendedName>
        <fullName evidence="7">Phage shock protein PspC N-terminal domain-containing protein</fullName>
    </recommendedName>
</protein>
<dbReference type="PANTHER" id="PTHR33885">
    <property type="entry name" value="PHAGE SHOCK PROTEIN C"/>
    <property type="match status" value="1"/>
</dbReference>
<evidence type="ECO:0000256" key="3">
    <source>
        <dbReference type="ARBA" id="ARBA00022692"/>
    </source>
</evidence>
<evidence type="ECO:0000313" key="9">
    <source>
        <dbReference type="Proteomes" id="UP000288215"/>
    </source>
</evidence>
<evidence type="ECO:0000256" key="2">
    <source>
        <dbReference type="ARBA" id="ARBA00022475"/>
    </source>
</evidence>
<name>A0A444L9S0_METS7</name>
<accession>A0A444L9S0</accession>
<evidence type="ECO:0000256" key="4">
    <source>
        <dbReference type="ARBA" id="ARBA00022989"/>
    </source>
</evidence>
<evidence type="ECO:0000256" key="5">
    <source>
        <dbReference type="ARBA" id="ARBA00023136"/>
    </source>
</evidence>
<keyword evidence="3 6" id="KW-0812">Transmembrane</keyword>
<dbReference type="Proteomes" id="UP000288215">
    <property type="component" value="Unassembled WGS sequence"/>
</dbReference>
<sequence>MSNVPKRLYRSNSSRILGGVCGGIAEYFNVDPVIIRLIWIVFTVIYGFGILLYLIAWVIIPPSPEGSSPPQQGIGTAAFSFDRRAQKALVALGLILVLIGVLEVTRLSAPIKALIATAFSFPFVFIWLGILVIVIALMSRR</sequence>
<feature type="transmembrane region" description="Helical" evidence="6">
    <location>
        <begin position="113"/>
        <end position="138"/>
    </location>
</feature>
<keyword evidence="4 6" id="KW-1133">Transmembrane helix</keyword>
<dbReference type="PANTHER" id="PTHR33885:SF3">
    <property type="entry name" value="PHAGE SHOCK PROTEIN C"/>
    <property type="match status" value="1"/>
</dbReference>
<evidence type="ECO:0000256" key="6">
    <source>
        <dbReference type="SAM" id="Phobius"/>
    </source>
</evidence>
<comment type="subcellular location">
    <subcellularLocation>
        <location evidence="1">Cell membrane</location>
        <topology evidence="1">Single-pass membrane protein</topology>
    </subcellularLocation>
</comment>
<dbReference type="InterPro" id="IPR007168">
    <property type="entry name" value="Phageshock_PspC_N"/>
</dbReference>
<dbReference type="GO" id="GO:0005886">
    <property type="term" value="C:plasma membrane"/>
    <property type="evidence" value="ECO:0007669"/>
    <property type="project" value="UniProtKB-SubCell"/>
</dbReference>
<dbReference type="AlphaFoldDB" id="A0A444L9S0"/>
<keyword evidence="5 6" id="KW-0472">Membrane</keyword>
<reference evidence="8 9" key="1">
    <citation type="submission" date="2018-12" db="EMBL/GenBank/DDBJ databases">
        <title>The complete genome of the methanogenic archaea of the candidate phylum Verstraetearchaeota, obtained from the metagenome of underground thermal water.</title>
        <authorList>
            <person name="Kadnikov V.V."/>
            <person name="Mardanov A.V."/>
            <person name="Beletsky A.V."/>
            <person name="Karnachuk O.V."/>
            <person name="Ravin N.V."/>
        </authorList>
    </citation>
    <scope>NUCLEOTIDE SEQUENCE [LARGE SCALE GENOMIC DNA]</scope>
    <source>
        <strain evidence="8">Ch88</strain>
    </source>
</reference>
<comment type="caution">
    <text evidence="8">The sequence shown here is derived from an EMBL/GenBank/DDBJ whole genome shotgun (WGS) entry which is preliminary data.</text>
</comment>
<evidence type="ECO:0000256" key="1">
    <source>
        <dbReference type="ARBA" id="ARBA00004162"/>
    </source>
</evidence>
<feature type="transmembrane region" description="Helical" evidence="6">
    <location>
        <begin position="88"/>
        <end position="107"/>
    </location>
</feature>